<dbReference type="PANTHER" id="PTHR11188:SF174">
    <property type="entry name" value="ARRESTIN-RELATED TRAFFICKING ADAPTER 10-RELATED"/>
    <property type="match status" value="1"/>
</dbReference>
<protein>
    <recommendedName>
        <fullName evidence="1">Arrestin C-terminal-like domain-containing protein</fullName>
    </recommendedName>
</protein>
<dbReference type="Gene3D" id="2.60.40.640">
    <property type="match status" value="1"/>
</dbReference>
<dbReference type="InterPro" id="IPR011022">
    <property type="entry name" value="Arrestin_C-like"/>
</dbReference>
<sequence>MLSDPAPKHSSDSNPRLYSAFPPLLNEKVIIKTNELSVSIALAEPMLCLQWHYPDDPSEKTPAVLRGQMHLHVTKPVQIKTIGIRFRSQGHTDWPGGIPPNWTHVHDKQNFFVHKHVYFNCKDASLMQNNPGRHYCHHTNTVVPVTAEDSMLAKGRTLYLKSIEGIFPGRHQPTYTGNKHPRSKQNSHPYDSKHRNYAVFAVGKYRYNFEFIVDGSLPETIETRFGSVRYVLEAVIERPGLLQSNLLGTMEILVIRIPTEASLARMEPIVNSRNWKSQIYYSIAIPGNLFPLSSQIPITFRLTPPTDVECHRIKVYVVETIQYWTANKNISHSRPAKMVLLFDRACFVAVPEKEKMVDHIRTDMTQWLEYNHYGDQAEGKFNVHLPGCHEINSRCGSRRLHCDTMYGNIKISHRIKVTFFLSQNNQKTPSKRVSEVSLESPFYIISCQATQANMQLSAYTRPTSDPIFPAEDTKCGCSEPNRN</sequence>
<dbReference type="GO" id="GO:0030674">
    <property type="term" value="F:protein-macromolecule adaptor activity"/>
    <property type="evidence" value="ECO:0007669"/>
    <property type="project" value="TreeGrafter"/>
</dbReference>
<dbReference type="InterPro" id="IPR014752">
    <property type="entry name" value="Arrestin-like_C"/>
</dbReference>
<organism evidence="2 3">
    <name type="scientific">Penicillium cinerascens</name>
    <dbReference type="NCBI Taxonomy" id="70096"/>
    <lineage>
        <taxon>Eukaryota</taxon>
        <taxon>Fungi</taxon>
        <taxon>Dikarya</taxon>
        <taxon>Ascomycota</taxon>
        <taxon>Pezizomycotina</taxon>
        <taxon>Eurotiomycetes</taxon>
        <taxon>Eurotiomycetidae</taxon>
        <taxon>Eurotiales</taxon>
        <taxon>Aspergillaceae</taxon>
        <taxon>Penicillium</taxon>
    </lineage>
</organism>
<dbReference type="SUPFAM" id="SSF81296">
    <property type="entry name" value="E set domains"/>
    <property type="match status" value="1"/>
</dbReference>
<dbReference type="InterPro" id="IPR014756">
    <property type="entry name" value="Ig_E-set"/>
</dbReference>
<reference evidence="2" key="1">
    <citation type="submission" date="2022-12" db="EMBL/GenBank/DDBJ databases">
        <authorList>
            <person name="Petersen C."/>
        </authorList>
    </citation>
    <scope>NUCLEOTIDE SEQUENCE</scope>
    <source>
        <strain evidence="2">IBT 15544</strain>
    </source>
</reference>
<dbReference type="EMBL" id="JAPQKR010000015">
    <property type="protein sequence ID" value="KAJ5194640.1"/>
    <property type="molecule type" value="Genomic_DNA"/>
</dbReference>
<dbReference type="GO" id="GO:0005829">
    <property type="term" value="C:cytosol"/>
    <property type="evidence" value="ECO:0007669"/>
    <property type="project" value="TreeGrafter"/>
</dbReference>
<name>A0A9W9JGR5_9EURO</name>
<dbReference type="PANTHER" id="PTHR11188">
    <property type="entry name" value="ARRESTIN DOMAIN CONTAINING PROTEIN"/>
    <property type="match status" value="1"/>
</dbReference>
<dbReference type="Pfam" id="PF02752">
    <property type="entry name" value="Arrestin_C"/>
    <property type="match status" value="1"/>
</dbReference>
<dbReference type="InterPro" id="IPR011021">
    <property type="entry name" value="Arrestin-like_N"/>
</dbReference>
<accession>A0A9W9JGR5</accession>
<dbReference type="Proteomes" id="UP001150904">
    <property type="component" value="Unassembled WGS sequence"/>
</dbReference>
<dbReference type="GeneID" id="83182441"/>
<dbReference type="GO" id="GO:0031625">
    <property type="term" value="F:ubiquitin protein ligase binding"/>
    <property type="evidence" value="ECO:0007669"/>
    <property type="project" value="TreeGrafter"/>
</dbReference>
<dbReference type="GO" id="GO:0070086">
    <property type="term" value="P:ubiquitin-dependent endocytosis"/>
    <property type="evidence" value="ECO:0007669"/>
    <property type="project" value="TreeGrafter"/>
</dbReference>
<keyword evidence="3" id="KW-1185">Reference proteome</keyword>
<feature type="domain" description="Arrestin C-terminal-like" evidence="1">
    <location>
        <begin position="275"/>
        <end position="449"/>
    </location>
</feature>
<dbReference type="AlphaFoldDB" id="A0A9W9JGR5"/>
<dbReference type="SMART" id="SM01017">
    <property type="entry name" value="Arrestin_C"/>
    <property type="match status" value="1"/>
</dbReference>
<dbReference type="OrthoDB" id="2238745at2759"/>
<reference evidence="2" key="2">
    <citation type="journal article" date="2023" name="IMA Fungus">
        <title>Comparative genomic study of the Penicillium genus elucidates a diverse pangenome and 15 lateral gene transfer events.</title>
        <authorList>
            <person name="Petersen C."/>
            <person name="Sorensen T."/>
            <person name="Nielsen M.R."/>
            <person name="Sondergaard T.E."/>
            <person name="Sorensen J.L."/>
            <person name="Fitzpatrick D.A."/>
            <person name="Frisvad J.C."/>
            <person name="Nielsen K.L."/>
        </authorList>
    </citation>
    <scope>NUCLEOTIDE SEQUENCE</scope>
    <source>
        <strain evidence="2">IBT 15544</strain>
    </source>
</reference>
<gene>
    <name evidence="2" type="ORF">N7498_008078</name>
</gene>
<proteinExistence type="predicted"/>
<dbReference type="Pfam" id="PF00339">
    <property type="entry name" value="Arrestin_N"/>
    <property type="match status" value="1"/>
</dbReference>
<comment type="caution">
    <text evidence="2">The sequence shown here is derived from an EMBL/GenBank/DDBJ whole genome shotgun (WGS) entry which is preliminary data.</text>
</comment>
<evidence type="ECO:0000259" key="1">
    <source>
        <dbReference type="SMART" id="SM01017"/>
    </source>
</evidence>
<evidence type="ECO:0000313" key="2">
    <source>
        <dbReference type="EMBL" id="KAJ5194640.1"/>
    </source>
</evidence>
<dbReference type="RefSeq" id="XP_058305128.1">
    <property type="nucleotide sequence ID" value="XM_058455140.1"/>
</dbReference>
<evidence type="ECO:0000313" key="3">
    <source>
        <dbReference type="Proteomes" id="UP001150904"/>
    </source>
</evidence>
<dbReference type="InterPro" id="IPR050357">
    <property type="entry name" value="Arrestin_domain-protein"/>
</dbReference>